<dbReference type="InterPro" id="IPR000068">
    <property type="entry name" value="GPCR_3_Ca_sens_rcpt-rel"/>
</dbReference>
<reference evidence="20" key="2">
    <citation type="submission" date="2025-08" db="UniProtKB">
        <authorList>
            <consortium name="Ensembl"/>
        </authorList>
    </citation>
    <scope>IDENTIFICATION</scope>
    <source>
        <strain evidence="20">2N</strain>
    </source>
</reference>
<dbReference type="InterPro" id="IPR017979">
    <property type="entry name" value="GPCR_3_CS"/>
</dbReference>
<dbReference type="Gene3D" id="2.10.50.30">
    <property type="entry name" value="GPCR, family 3, nine cysteines domain"/>
    <property type="match status" value="1"/>
</dbReference>
<evidence type="ECO:0000256" key="5">
    <source>
        <dbReference type="ARBA" id="ARBA00022729"/>
    </source>
</evidence>
<feature type="domain" description="G-protein coupled receptors family 3 profile" evidence="19">
    <location>
        <begin position="612"/>
        <end position="869"/>
    </location>
</feature>
<comment type="subunit">
    <text evidence="13">Forms homodimers or heterodimers with TAS1R1 and TAS1R2.</text>
</comment>
<dbReference type="GO" id="GO:0005886">
    <property type="term" value="C:plasma membrane"/>
    <property type="evidence" value="ECO:0007669"/>
    <property type="project" value="UniProtKB-SubCell"/>
</dbReference>
<dbReference type="RefSeq" id="XP_063091321.1">
    <property type="nucleotide sequence ID" value="XM_063235251.1"/>
</dbReference>
<dbReference type="InParanoid" id="A0A286XYL2"/>
<dbReference type="SUPFAM" id="SSF53822">
    <property type="entry name" value="Periplasmic binding protein-like I"/>
    <property type="match status" value="1"/>
</dbReference>
<dbReference type="Pfam" id="PF07562">
    <property type="entry name" value="NCD3G"/>
    <property type="match status" value="1"/>
</dbReference>
<keyword evidence="21" id="KW-1185">Reference proteome</keyword>
<feature type="transmembrane region" description="Helical" evidence="17">
    <location>
        <begin position="832"/>
        <end position="853"/>
    </location>
</feature>
<keyword evidence="2" id="KW-1003">Cell membrane</keyword>
<dbReference type="PRINTS" id="PR00592">
    <property type="entry name" value="CASENSINGR"/>
</dbReference>
<keyword evidence="8 17" id="KW-0472">Membrane</keyword>
<dbReference type="GO" id="GO:1903767">
    <property type="term" value="C:sweet taste receptor complex"/>
    <property type="evidence" value="ECO:0007669"/>
    <property type="project" value="Ensembl"/>
</dbReference>
<evidence type="ECO:0000256" key="13">
    <source>
        <dbReference type="ARBA" id="ARBA00038762"/>
    </source>
</evidence>
<organism evidence="20 21">
    <name type="scientific">Cavia porcellus</name>
    <name type="common">Guinea pig</name>
    <dbReference type="NCBI Taxonomy" id="10141"/>
    <lineage>
        <taxon>Eukaryota</taxon>
        <taxon>Metazoa</taxon>
        <taxon>Chordata</taxon>
        <taxon>Craniata</taxon>
        <taxon>Vertebrata</taxon>
        <taxon>Euteleostomi</taxon>
        <taxon>Mammalia</taxon>
        <taxon>Eutheria</taxon>
        <taxon>Euarchontoglires</taxon>
        <taxon>Glires</taxon>
        <taxon>Rodentia</taxon>
        <taxon>Hystricomorpha</taxon>
        <taxon>Caviidae</taxon>
        <taxon>Cavia</taxon>
    </lineage>
</organism>
<feature type="transmembrane region" description="Helical" evidence="17">
    <location>
        <begin position="613"/>
        <end position="636"/>
    </location>
</feature>
<reference evidence="20" key="3">
    <citation type="submission" date="2025-09" db="UniProtKB">
        <authorList>
            <consortium name="Ensembl"/>
        </authorList>
    </citation>
    <scope>IDENTIFICATION</scope>
    <source>
        <strain evidence="20">2N</strain>
    </source>
</reference>
<dbReference type="EMBL" id="AAKN02055863">
    <property type="status" value="NOT_ANNOTATED_CDS"/>
    <property type="molecule type" value="Genomic_DNA"/>
</dbReference>
<keyword evidence="3" id="KW-0919">Taste</keyword>
<comment type="similarity">
    <text evidence="12">Belongs to the G-protein coupled receptor 3 family. TAS1R subfamily.</text>
</comment>
<evidence type="ECO:0000256" key="4">
    <source>
        <dbReference type="ARBA" id="ARBA00022692"/>
    </source>
</evidence>
<dbReference type="PROSITE" id="PS00980">
    <property type="entry name" value="G_PROTEIN_RECEP_F3_2"/>
    <property type="match status" value="1"/>
</dbReference>
<keyword evidence="10" id="KW-0325">Glycoprotein</keyword>
<keyword evidence="7" id="KW-0297">G-protein coupled receptor</keyword>
<accession>A0A286XYL2</accession>
<evidence type="ECO:0000256" key="10">
    <source>
        <dbReference type="ARBA" id="ARBA00023180"/>
    </source>
</evidence>
<evidence type="ECO:0000256" key="16">
    <source>
        <dbReference type="SAM" id="MobiDB-lite"/>
    </source>
</evidence>
<dbReference type="STRING" id="10141.ENSCPOP00000030541"/>
<evidence type="ECO:0000256" key="15">
    <source>
        <dbReference type="ARBA" id="ARBA00042614"/>
    </source>
</evidence>
<dbReference type="Ensembl" id="ENSCPOT00000046956.1">
    <property type="protein sequence ID" value="ENSCPOP00000030541.1"/>
    <property type="gene ID" value="ENSCPOG00000006842.4"/>
</dbReference>
<evidence type="ECO:0000256" key="17">
    <source>
        <dbReference type="SAM" id="Phobius"/>
    </source>
</evidence>
<reference evidence="21" key="1">
    <citation type="journal article" date="2011" name="Nature">
        <title>A high-resolution map of human evolutionary constraint using 29 mammals.</title>
        <authorList>
            <person name="Lindblad-Toh K."/>
            <person name="Garber M."/>
            <person name="Zuk O."/>
            <person name="Lin M.F."/>
            <person name="Parker B.J."/>
            <person name="Washietl S."/>
            <person name="Kheradpour P."/>
            <person name="Ernst J."/>
            <person name="Jordan G."/>
            <person name="Mauceli E."/>
            <person name="Ward L.D."/>
            <person name="Lowe C.B."/>
            <person name="Holloway A.K."/>
            <person name="Clamp M."/>
            <person name="Gnerre S."/>
            <person name="Alfoldi J."/>
            <person name="Beal K."/>
            <person name="Chang J."/>
            <person name="Clawson H."/>
            <person name="Cuff J."/>
            <person name="Di Palma F."/>
            <person name="Fitzgerald S."/>
            <person name="Flicek P."/>
            <person name="Guttman M."/>
            <person name="Hubisz M.J."/>
            <person name="Jaffe D.B."/>
            <person name="Jungreis I."/>
            <person name="Kent W.J."/>
            <person name="Kostka D."/>
            <person name="Lara M."/>
            <person name="Martins A.L."/>
            <person name="Massingham T."/>
            <person name="Moltke I."/>
            <person name="Raney B.J."/>
            <person name="Rasmussen M.D."/>
            <person name="Robinson J."/>
            <person name="Stark A."/>
            <person name="Vilella A.J."/>
            <person name="Wen J."/>
            <person name="Xie X."/>
            <person name="Zody M.C."/>
            <person name="Baldwin J."/>
            <person name="Bloom T."/>
            <person name="Chin C.W."/>
            <person name="Heiman D."/>
            <person name="Nicol R."/>
            <person name="Nusbaum C."/>
            <person name="Young S."/>
            <person name="Wilkinson J."/>
            <person name="Worley K.C."/>
            <person name="Kovar C.L."/>
            <person name="Muzny D.M."/>
            <person name="Gibbs R.A."/>
            <person name="Cree A."/>
            <person name="Dihn H.H."/>
            <person name="Fowler G."/>
            <person name="Jhangiani S."/>
            <person name="Joshi V."/>
            <person name="Lee S."/>
            <person name="Lewis L.R."/>
            <person name="Nazareth L.V."/>
            <person name="Okwuonu G."/>
            <person name="Santibanez J."/>
            <person name="Warren W.C."/>
            <person name="Mardis E.R."/>
            <person name="Weinstock G.M."/>
            <person name="Wilson R.K."/>
            <person name="Delehaunty K."/>
            <person name="Dooling D."/>
            <person name="Fronik C."/>
            <person name="Fulton L."/>
            <person name="Fulton B."/>
            <person name="Graves T."/>
            <person name="Minx P."/>
            <person name="Sodergren E."/>
            <person name="Birney E."/>
            <person name="Margulies E.H."/>
            <person name="Herrero J."/>
            <person name="Green E.D."/>
            <person name="Haussler D."/>
            <person name="Siepel A."/>
            <person name="Goldman N."/>
            <person name="Pollard K.S."/>
            <person name="Pedersen J.S."/>
            <person name="Lander E.S."/>
            <person name="Kellis M."/>
        </authorList>
    </citation>
    <scope>NUCLEOTIDE SEQUENCE [LARGE SCALE GENOMIC DNA]</scope>
    <source>
        <strain evidence="21">2N</strain>
    </source>
</reference>
<dbReference type="GO" id="GO:0004930">
    <property type="term" value="F:G protein-coupled receptor activity"/>
    <property type="evidence" value="ECO:0007669"/>
    <property type="project" value="UniProtKB-KW"/>
</dbReference>
<evidence type="ECO:0000313" key="21">
    <source>
        <dbReference type="Proteomes" id="UP000005447"/>
    </source>
</evidence>
<evidence type="ECO:0000256" key="18">
    <source>
        <dbReference type="SAM" id="SignalP"/>
    </source>
</evidence>
<evidence type="ECO:0000256" key="3">
    <source>
        <dbReference type="ARBA" id="ARBA00022480"/>
    </source>
</evidence>
<feature type="transmembrane region" description="Helical" evidence="17">
    <location>
        <begin position="768"/>
        <end position="795"/>
    </location>
</feature>
<dbReference type="GeneID" id="100714339"/>
<keyword evidence="5 18" id="KW-0732">Signal</keyword>
<evidence type="ECO:0000256" key="8">
    <source>
        <dbReference type="ARBA" id="ARBA00023136"/>
    </source>
</evidence>
<dbReference type="InterPro" id="IPR000337">
    <property type="entry name" value="GPCR_3"/>
</dbReference>
<dbReference type="FunCoup" id="A0A286XYL2">
    <property type="interactions" value="129"/>
</dbReference>
<dbReference type="Pfam" id="PF01094">
    <property type="entry name" value="ANF_receptor"/>
    <property type="match status" value="1"/>
</dbReference>
<sequence>MPAVAVLGLSLVALLGLGKGALLCLSRQFRMQGDYVLGGLFPLGSAEETELNHRTRPDSIMCPRYGGDIRGKGGEEAVCPWVCVPRPGVRCQPPMILCGFRLSATGLFLVMALKMAVEEINNSSTLLPGLKLGYDLFDTCSEPVVTMKPSLMFLAKVDSRSIAAYCNYTQYQPRVLAVIGPHSSELARITGKFFGFFLMPQVSYGASMDKLSNRETFPSFFRTVPSNRVQLEAIVTLLHHFSWNWVAALGSDDEYGREGLSTFSNLAHARNICVAHESLVLLPRTDSPWLGKVQDVLHQVNQSEVHVVVLFASEKAVYSLFQYSIRHSLTPKVWVGSDAWLMSNLVMTLPGIHQVGTILGFLQQGALLPEFSSYMETQLSLAADPAFCASLGAEQDLEEDVVGPRCPQCDQITLQNLSAGLVHNLSAGQLHYQIFATYAAVYSVAQALHHTLRCSTSSCPAQEPVRPWQLLDNMYNMSFRVRGLELQFNDTGNVAMEYELKMWVWQRLTPKLHTVGTFNGSLHLQNAHMNWHTPDNQVPVSQCSQECREGQVRQVKGFHSCCYDCVDCKAGSYRQNPDDLTCTLCNQDQWSPERSTRCFPRMPRFLEWSDPPVLLLLLLLGLVLGLVLAALGLFIYHRDSPLVQASGGPLACFGLACLGPVCLSILLFPGWPGTARCLAQQPMAHLPLTGCLSTLFLQAAETFVESELPPAWVAWVHSHVRGPRAWLLVLLLVLVEATLCSWSLTAFPPKVVMDWQVLPREVLVHCHMHSWVGLGLMHVTNITLAFLCFLGTFLVQSQPGHYNRARSLTFAMLAYFVTWVSFVPLYTNMQMLYQPAVQMGAILLCALGILAIFHLPKCYLLLWWPELNTPEFFLGQGPSDTTDGSGSGGRDRAQGEPE</sequence>
<proteinExistence type="inferred from homology"/>
<evidence type="ECO:0000256" key="1">
    <source>
        <dbReference type="ARBA" id="ARBA00004651"/>
    </source>
</evidence>
<evidence type="ECO:0000259" key="19">
    <source>
        <dbReference type="PROSITE" id="PS50259"/>
    </source>
</evidence>
<evidence type="ECO:0000256" key="6">
    <source>
        <dbReference type="ARBA" id="ARBA00022989"/>
    </source>
</evidence>
<dbReference type="GO" id="GO:0050917">
    <property type="term" value="P:sensory perception of umami taste"/>
    <property type="evidence" value="ECO:0007669"/>
    <property type="project" value="Ensembl"/>
</dbReference>
<evidence type="ECO:0000256" key="12">
    <source>
        <dbReference type="ARBA" id="ARBA00038492"/>
    </source>
</evidence>
<dbReference type="AlphaFoldDB" id="A0A286XYL2"/>
<keyword evidence="3" id="KW-0716">Sensory transduction</keyword>
<dbReference type="GeneTree" id="ENSGT00940000160679"/>
<dbReference type="Pfam" id="PF00003">
    <property type="entry name" value="7tm_3"/>
    <property type="match status" value="1"/>
</dbReference>
<dbReference type="PANTHER" id="PTHR24061:SF435">
    <property type="entry name" value="TASTE RECEPTOR TYPE 1 MEMBER 3"/>
    <property type="match status" value="1"/>
</dbReference>
<gene>
    <name evidence="20" type="primary">TAS1R3</name>
</gene>
<dbReference type="OMA" id="FHLCCYD"/>
<dbReference type="GO" id="GO:0005794">
    <property type="term" value="C:Golgi apparatus"/>
    <property type="evidence" value="ECO:0007669"/>
    <property type="project" value="Ensembl"/>
</dbReference>
<dbReference type="PROSITE" id="PS50259">
    <property type="entry name" value="G_PROTEIN_RECEP_F3_4"/>
    <property type="match status" value="1"/>
</dbReference>
<dbReference type="InterPro" id="IPR038550">
    <property type="entry name" value="GPCR_3_9-Cys_sf"/>
</dbReference>
<evidence type="ECO:0000256" key="9">
    <source>
        <dbReference type="ARBA" id="ARBA00023170"/>
    </source>
</evidence>
<keyword evidence="11" id="KW-0807">Transducer</keyword>
<dbReference type="InterPro" id="IPR017978">
    <property type="entry name" value="GPCR_3_C"/>
</dbReference>
<evidence type="ECO:0000256" key="14">
    <source>
        <dbReference type="ARBA" id="ARBA00040705"/>
    </source>
</evidence>
<dbReference type="Proteomes" id="UP000005447">
    <property type="component" value="Unassembled WGS sequence"/>
</dbReference>
<dbReference type="PRINTS" id="PR00248">
    <property type="entry name" value="GPCRMGR"/>
</dbReference>
<keyword evidence="6 17" id="KW-1133">Transmembrane helix</keyword>
<evidence type="ECO:0000256" key="11">
    <source>
        <dbReference type="ARBA" id="ARBA00023224"/>
    </source>
</evidence>
<evidence type="ECO:0000256" key="7">
    <source>
        <dbReference type="ARBA" id="ARBA00023040"/>
    </source>
</evidence>
<feature type="signal peptide" evidence="18">
    <location>
        <begin position="1"/>
        <end position="20"/>
    </location>
</feature>
<feature type="region of interest" description="Disordered" evidence="16">
    <location>
        <begin position="876"/>
        <end position="898"/>
    </location>
</feature>
<feature type="chain" id="PRO_5011614007" description="Taste receptor type 1 member 3" evidence="18">
    <location>
        <begin position="21"/>
        <end position="898"/>
    </location>
</feature>
<dbReference type="InterPro" id="IPR011500">
    <property type="entry name" value="GPCR_3_9-Cys_dom"/>
</dbReference>
<dbReference type="Gene3D" id="3.40.50.2300">
    <property type="match status" value="2"/>
</dbReference>
<keyword evidence="9" id="KW-0675">Receptor</keyword>
<feature type="transmembrane region" description="Helical" evidence="17">
    <location>
        <begin position="807"/>
        <end position="826"/>
    </location>
</feature>
<dbReference type="GO" id="GO:0033041">
    <property type="term" value="F:sweet taste receptor activity"/>
    <property type="evidence" value="ECO:0007669"/>
    <property type="project" value="Ensembl"/>
</dbReference>
<dbReference type="PANTHER" id="PTHR24061">
    <property type="entry name" value="CALCIUM-SENSING RECEPTOR-RELATED"/>
    <property type="match status" value="1"/>
</dbReference>
<feature type="transmembrane region" description="Helical" evidence="17">
    <location>
        <begin position="725"/>
        <end position="748"/>
    </location>
</feature>
<evidence type="ECO:0000256" key="2">
    <source>
        <dbReference type="ARBA" id="ARBA00022475"/>
    </source>
</evidence>
<protein>
    <recommendedName>
        <fullName evidence="14">Taste receptor type 1 member 3</fullName>
    </recommendedName>
    <alternativeName>
        <fullName evidence="15">Sweet taste receptor T1R3</fullName>
    </alternativeName>
</protein>
<feature type="compositionally biased region" description="Basic and acidic residues" evidence="16">
    <location>
        <begin position="889"/>
        <end position="898"/>
    </location>
</feature>
<dbReference type="Bgee" id="ENSCPOG00000006842">
    <property type="expression patterns" value="Expressed in testis and 1 other cell type or tissue"/>
</dbReference>
<keyword evidence="4 17" id="KW-0812">Transmembrane</keyword>
<dbReference type="InterPro" id="IPR028082">
    <property type="entry name" value="Peripla_BP_I"/>
</dbReference>
<dbReference type="FunFam" id="3.40.50.2300:FF:000016">
    <property type="entry name" value="Taste 1 receptor member 2"/>
    <property type="match status" value="1"/>
</dbReference>
<dbReference type="FunFam" id="2.10.50.30:FF:000004">
    <property type="entry name" value="Taste receptor type 1 member 3-like protein"/>
    <property type="match status" value="1"/>
</dbReference>
<comment type="subcellular location">
    <subcellularLocation>
        <location evidence="1">Cell membrane</location>
        <topology evidence="1">Multi-pass membrane protein</topology>
    </subcellularLocation>
</comment>
<evidence type="ECO:0000313" key="20">
    <source>
        <dbReference type="Ensembl" id="ENSCPOP00000030541.1"/>
    </source>
</evidence>
<dbReference type="InterPro" id="IPR001828">
    <property type="entry name" value="ANF_lig-bd_rcpt"/>
</dbReference>
<name>A0A286XYL2_CAVPO</name>
<feature type="transmembrane region" description="Helical" evidence="17">
    <location>
        <begin position="648"/>
        <end position="671"/>
    </location>
</feature>
<dbReference type="VEuPathDB" id="HostDB:ENSCPOG00000006842"/>